<evidence type="ECO:0000313" key="1">
    <source>
        <dbReference type="EMBL" id="QBK87560.1"/>
    </source>
</evidence>
<accession>A0A481YX08</accession>
<sequence>MIIFIELIYKYNMTKYILYLAEQGNFQSRSMLISYDEFIKSCKEDYDILKRCSTQNVKLPIDGTEYIIDNLLTTEYPDGGGALIVTEYSDITSALTHYAQEGPTRLVWGRERDEEWLSKSKFNLCNGFNHIQNYLNLKNKYDIEEGFLVLESRNGRVRVKPPFETAQEMYDELYS</sequence>
<proteinExistence type="predicted"/>
<gene>
    <name evidence="1" type="ORF">LCMAC201_04730</name>
</gene>
<dbReference type="EMBL" id="MK500358">
    <property type="protein sequence ID" value="QBK87560.1"/>
    <property type="molecule type" value="Genomic_DNA"/>
</dbReference>
<protein>
    <submittedName>
        <fullName evidence="1">Uncharacterized protein</fullName>
    </submittedName>
</protein>
<reference evidence="1" key="1">
    <citation type="journal article" date="2019" name="MBio">
        <title>Virus Genomes from Deep Sea Sediments Expand the Ocean Megavirome and Support Independent Origins of Viral Gigantism.</title>
        <authorList>
            <person name="Backstrom D."/>
            <person name="Yutin N."/>
            <person name="Jorgensen S.L."/>
            <person name="Dharamshi J."/>
            <person name="Homa F."/>
            <person name="Zaremba-Niedwiedzka K."/>
            <person name="Spang A."/>
            <person name="Wolf Y.I."/>
            <person name="Koonin E.V."/>
            <person name="Ettema T.J."/>
        </authorList>
    </citation>
    <scope>NUCLEOTIDE SEQUENCE</scope>
</reference>
<name>A0A481YX08_9VIRU</name>
<organism evidence="1">
    <name type="scientific">Marseillevirus LCMAC201</name>
    <dbReference type="NCBI Taxonomy" id="2506605"/>
    <lineage>
        <taxon>Viruses</taxon>
        <taxon>Varidnaviria</taxon>
        <taxon>Bamfordvirae</taxon>
        <taxon>Nucleocytoviricota</taxon>
        <taxon>Megaviricetes</taxon>
        <taxon>Pimascovirales</taxon>
        <taxon>Pimascovirales incertae sedis</taxon>
        <taxon>Marseilleviridae</taxon>
    </lineage>
</organism>